<evidence type="ECO:0000313" key="2">
    <source>
        <dbReference type="Proteomes" id="UP000790377"/>
    </source>
</evidence>
<evidence type="ECO:0000313" key="1">
    <source>
        <dbReference type="EMBL" id="KAH7916551.1"/>
    </source>
</evidence>
<comment type="caution">
    <text evidence="1">The sequence shown here is derived from an EMBL/GenBank/DDBJ whole genome shotgun (WGS) entry which is preliminary data.</text>
</comment>
<name>A0ACB8ASH4_9AGAM</name>
<sequence>ADCRVRSWVRAPDMTPGTVIQGDVKILLDEACPEVESYTLGLRFKERVFFKILRRRNHSLDTIEDIDIFEPPSRRDIFGFPINSINNSSEWKVYEDAVVNKDIWLVHEEETLTFELKYQLDIPKNGDLVSKFGLLVPDTNYPPALDHRRSATHLGSDEIQQIESVYEYFIEILFANGTLREFPAGITAFQPLYLPSTPSNLKLTLPLEIKSHKHDALRDPLQSNYTAEITLRYDGIFLPDSSQNLSIVVYRSGYSNRTDMPTHISISTHGEYLTKWSDFKLSSRDVLHKARTTSGLSTTLDFDPPPWNWWRNAEPPPLIFPKTYLADSGADNETGQLVTTSSEPIMLSFDIERDHIPSFSARYQTLGTRLCLFLQVRKGVEEPYDRNDPFDTIKSNTVDDIPYDWVPRSKPEQVRGFRSYSTCTNVSVAFKSPPFTVAPAHYLSIDARTPIFVDPSTVPDWLSRSREERNLCAPLANHQTKVTAKGDEKIIRYFSGRGLNEPIYVGETWVKKVLPSLERSLAHEHSSTLVVQSDQRRWWRFPEQFHRTVSWRIWMFNVHRSISIK</sequence>
<dbReference type="Proteomes" id="UP000790377">
    <property type="component" value="Unassembled WGS sequence"/>
</dbReference>
<proteinExistence type="predicted"/>
<feature type="non-terminal residue" evidence="1">
    <location>
        <position position="1"/>
    </location>
</feature>
<dbReference type="EMBL" id="MU267590">
    <property type="protein sequence ID" value="KAH7916551.1"/>
    <property type="molecule type" value="Genomic_DNA"/>
</dbReference>
<protein>
    <submittedName>
        <fullName evidence="1">Uncharacterized protein</fullName>
    </submittedName>
</protein>
<accession>A0ACB8ASH4</accession>
<keyword evidence="2" id="KW-1185">Reference proteome</keyword>
<reference evidence="1" key="1">
    <citation type="journal article" date="2021" name="New Phytol.">
        <title>Evolutionary innovations through gain and loss of genes in the ectomycorrhizal Boletales.</title>
        <authorList>
            <person name="Wu G."/>
            <person name="Miyauchi S."/>
            <person name="Morin E."/>
            <person name="Kuo A."/>
            <person name="Drula E."/>
            <person name="Varga T."/>
            <person name="Kohler A."/>
            <person name="Feng B."/>
            <person name="Cao Y."/>
            <person name="Lipzen A."/>
            <person name="Daum C."/>
            <person name="Hundley H."/>
            <person name="Pangilinan J."/>
            <person name="Johnson J."/>
            <person name="Barry K."/>
            <person name="LaButti K."/>
            <person name="Ng V."/>
            <person name="Ahrendt S."/>
            <person name="Min B."/>
            <person name="Choi I.G."/>
            <person name="Park H."/>
            <person name="Plett J.M."/>
            <person name="Magnuson J."/>
            <person name="Spatafora J.W."/>
            <person name="Nagy L.G."/>
            <person name="Henrissat B."/>
            <person name="Grigoriev I.V."/>
            <person name="Yang Z.L."/>
            <person name="Xu J."/>
            <person name="Martin F.M."/>
        </authorList>
    </citation>
    <scope>NUCLEOTIDE SEQUENCE</scope>
    <source>
        <strain evidence="1">ATCC 28755</strain>
    </source>
</reference>
<gene>
    <name evidence="1" type="ORF">BJ138DRAFT_995536</name>
</gene>
<organism evidence="1 2">
    <name type="scientific">Hygrophoropsis aurantiaca</name>
    <dbReference type="NCBI Taxonomy" id="72124"/>
    <lineage>
        <taxon>Eukaryota</taxon>
        <taxon>Fungi</taxon>
        <taxon>Dikarya</taxon>
        <taxon>Basidiomycota</taxon>
        <taxon>Agaricomycotina</taxon>
        <taxon>Agaricomycetes</taxon>
        <taxon>Agaricomycetidae</taxon>
        <taxon>Boletales</taxon>
        <taxon>Coniophorineae</taxon>
        <taxon>Hygrophoropsidaceae</taxon>
        <taxon>Hygrophoropsis</taxon>
    </lineage>
</organism>